<name>A0ABT7F3H0_9RHOB</name>
<organism evidence="2 3">
    <name type="scientific">Pseudodonghicola flavimaris</name>
    <dbReference type="NCBI Taxonomy" id="3050036"/>
    <lineage>
        <taxon>Bacteria</taxon>
        <taxon>Pseudomonadati</taxon>
        <taxon>Pseudomonadota</taxon>
        <taxon>Alphaproteobacteria</taxon>
        <taxon>Rhodobacterales</taxon>
        <taxon>Paracoccaceae</taxon>
        <taxon>Pseudodonghicola</taxon>
    </lineage>
</organism>
<protein>
    <recommendedName>
        <fullName evidence="4">Membrane-associated oxidoreductase</fullName>
    </recommendedName>
</protein>
<evidence type="ECO:0000313" key="3">
    <source>
        <dbReference type="Proteomes" id="UP001243757"/>
    </source>
</evidence>
<feature type="transmembrane region" description="Helical" evidence="1">
    <location>
        <begin position="546"/>
        <end position="567"/>
    </location>
</feature>
<reference evidence="2 3" key="1">
    <citation type="submission" date="2023-05" db="EMBL/GenBank/DDBJ databases">
        <title>Pseudodonghicola sp. nov.</title>
        <authorList>
            <person name="Huang J."/>
        </authorList>
    </citation>
    <scope>NUCLEOTIDE SEQUENCE [LARGE SCALE GENOMIC DNA]</scope>
    <source>
        <strain evidence="2 3">IC7</strain>
    </source>
</reference>
<accession>A0ABT7F3H0</accession>
<sequence length="570" mass="62072">MAIITCWQDIEDRGGNAWLTPAEQKLITACRAEEACTLGDGTLPPDGTPDPDRRVRAEVLRYLILGGCDRCKIQGWGVNLAGAYVEGQLDLSFQTAKGETSLQACRFGQMIIALQARFQSLNVNESHLPGLNAQAAQISGNVFLRSVTTTGELSLAGASIRGQLDCEGARFTGTENNGALTAEGAQVAGSVFLRGITATGELSLAEASIGGQLDCEGAHFTGAKGKPALNAQDVQVTTSVFLRGVTATGEIRLSGASIGGQFACEDARFAGVEGERALNAQRLQVTDSFFWRRVTVEAGSVDLSAAHIGDLVDDPDCWPDGGRLYLDGFTYDRISGALTDASTRLRWLAKGDSWGGIFFPQPYTQLAKVLREMGHDRDARKVLARREQKIQADIRQRLHVELDGSFRTRLRAIRAYALRPGLWVWDQLLRWVVGYGYYPFRSLLSLLGLWAVAVWLSHMAWTSGDFAPNSGPVQMSDRWQALAVSVENPAALWSSAAEAGRDWETFNRYAWAADLVIPIIDLGQTAAWAPSTERGNWGRRLWRYGFLLQMAGWIVTALGAAAITGIIRRD</sequence>
<dbReference type="Proteomes" id="UP001243757">
    <property type="component" value="Unassembled WGS sequence"/>
</dbReference>
<comment type="caution">
    <text evidence="2">The sequence shown here is derived from an EMBL/GenBank/DDBJ whole genome shotgun (WGS) entry which is preliminary data.</text>
</comment>
<evidence type="ECO:0008006" key="4">
    <source>
        <dbReference type="Google" id="ProtNLM"/>
    </source>
</evidence>
<keyword evidence="1" id="KW-1133">Transmembrane helix</keyword>
<proteinExistence type="predicted"/>
<evidence type="ECO:0000256" key="1">
    <source>
        <dbReference type="SAM" id="Phobius"/>
    </source>
</evidence>
<dbReference type="EMBL" id="JASNJD010000012">
    <property type="protein sequence ID" value="MDK3019146.1"/>
    <property type="molecule type" value="Genomic_DNA"/>
</dbReference>
<keyword evidence="3" id="KW-1185">Reference proteome</keyword>
<keyword evidence="1" id="KW-0812">Transmembrane</keyword>
<keyword evidence="1" id="KW-0472">Membrane</keyword>
<evidence type="ECO:0000313" key="2">
    <source>
        <dbReference type="EMBL" id="MDK3019146.1"/>
    </source>
</evidence>
<gene>
    <name evidence="2" type="ORF">QO033_15800</name>
</gene>
<dbReference type="RefSeq" id="WP_284481950.1">
    <property type="nucleotide sequence ID" value="NZ_JASNJD010000012.1"/>
</dbReference>